<sequence>MQPEIRKTEDEKKTKGKDMFHAKGSIKATYTEEDHGKGNNKVFNKGSAAKTQK</sequence>
<accession>A0A9P0P8C6</accession>
<organism evidence="2 3">
    <name type="scientific">Acanthoscelides obtectus</name>
    <name type="common">Bean weevil</name>
    <name type="synonym">Bruchus obtectus</name>
    <dbReference type="NCBI Taxonomy" id="200917"/>
    <lineage>
        <taxon>Eukaryota</taxon>
        <taxon>Metazoa</taxon>
        <taxon>Ecdysozoa</taxon>
        <taxon>Arthropoda</taxon>
        <taxon>Hexapoda</taxon>
        <taxon>Insecta</taxon>
        <taxon>Pterygota</taxon>
        <taxon>Neoptera</taxon>
        <taxon>Endopterygota</taxon>
        <taxon>Coleoptera</taxon>
        <taxon>Polyphaga</taxon>
        <taxon>Cucujiformia</taxon>
        <taxon>Chrysomeloidea</taxon>
        <taxon>Chrysomelidae</taxon>
        <taxon>Bruchinae</taxon>
        <taxon>Bruchini</taxon>
        <taxon>Acanthoscelides</taxon>
    </lineage>
</organism>
<proteinExistence type="predicted"/>
<name>A0A9P0P8C6_ACAOB</name>
<feature type="region of interest" description="Disordered" evidence="1">
    <location>
        <begin position="1"/>
        <end position="53"/>
    </location>
</feature>
<dbReference type="Proteomes" id="UP001152888">
    <property type="component" value="Unassembled WGS sequence"/>
</dbReference>
<dbReference type="AlphaFoldDB" id="A0A9P0P8C6"/>
<comment type="caution">
    <text evidence="2">The sequence shown here is derived from an EMBL/GenBank/DDBJ whole genome shotgun (WGS) entry which is preliminary data.</text>
</comment>
<protein>
    <submittedName>
        <fullName evidence="2">Uncharacterized protein</fullName>
    </submittedName>
</protein>
<evidence type="ECO:0000256" key="1">
    <source>
        <dbReference type="SAM" id="MobiDB-lite"/>
    </source>
</evidence>
<feature type="compositionally biased region" description="Basic and acidic residues" evidence="1">
    <location>
        <begin position="1"/>
        <end position="21"/>
    </location>
</feature>
<dbReference type="EMBL" id="CAKOFQ010006786">
    <property type="protein sequence ID" value="CAH1971524.1"/>
    <property type="molecule type" value="Genomic_DNA"/>
</dbReference>
<dbReference type="OrthoDB" id="6778023at2759"/>
<gene>
    <name evidence="2" type="ORF">ACAOBT_LOCUS9460</name>
</gene>
<evidence type="ECO:0000313" key="3">
    <source>
        <dbReference type="Proteomes" id="UP001152888"/>
    </source>
</evidence>
<reference evidence="2" key="1">
    <citation type="submission" date="2022-03" db="EMBL/GenBank/DDBJ databases">
        <authorList>
            <person name="Sayadi A."/>
        </authorList>
    </citation>
    <scope>NUCLEOTIDE SEQUENCE</scope>
</reference>
<evidence type="ECO:0000313" key="2">
    <source>
        <dbReference type="EMBL" id="CAH1971524.1"/>
    </source>
</evidence>
<keyword evidence="3" id="KW-1185">Reference proteome</keyword>